<dbReference type="EMBL" id="BJWL01000019">
    <property type="protein sequence ID" value="GFZ08144.1"/>
    <property type="molecule type" value="Genomic_DNA"/>
</dbReference>
<comment type="caution">
    <text evidence="9">The sequence shown here is derived from an EMBL/GenBank/DDBJ whole genome shotgun (WGS) entry which is preliminary data.</text>
</comment>
<dbReference type="AlphaFoldDB" id="A0A7J0GBH1"/>
<dbReference type="InterPro" id="IPR053937">
    <property type="entry name" value="GOST_TM"/>
</dbReference>
<evidence type="ECO:0000256" key="3">
    <source>
        <dbReference type="ARBA" id="ARBA00022729"/>
    </source>
</evidence>
<keyword evidence="2 7" id="KW-0812">Transmembrane</keyword>
<dbReference type="InterPro" id="IPR009637">
    <property type="entry name" value="GPR107/GPR108-like"/>
</dbReference>
<dbReference type="Proteomes" id="UP000585474">
    <property type="component" value="Unassembled WGS sequence"/>
</dbReference>
<keyword evidence="9" id="KW-0675">Receptor</keyword>
<reference evidence="9 10" key="1">
    <citation type="submission" date="2019-07" db="EMBL/GenBank/DDBJ databases">
        <title>De Novo Assembly of kiwifruit Actinidia rufa.</title>
        <authorList>
            <person name="Sugita-Konishi S."/>
            <person name="Sato K."/>
            <person name="Mori E."/>
            <person name="Abe Y."/>
            <person name="Kisaki G."/>
            <person name="Hamano K."/>
            <person name="Suezawa K."/>
            <person name="Otani M."/>
            <person name="Fukuda T."/>
            <person name="Manabe T."/>
            <person name="Gomi K."/>
            <person name="Tabuchi M."/>
            <person name="Akimitsu K."/>
            <person name="Kataoka I."/>
        </authorList>
    </citation>
    <scope>NUCLEOTIDE SEQUENCE [LARGE SCALE GENOMIC DNA]</scope>
    <source>
        <strain evidence="10">cv. Fuchu</strain>
    </source>
</reference>
<feature type="transmembrane region" description="Helical" evidence="7">
    <location>
        <begin position="12"/>
        <end position="31"/>
    </location>
</feature>
<feature type="region of interest" description="Disordered" evidence="6">
    <location>
        <begin position="93"/>
        <end position="131"/>
    </location>
</feature>
<evidence type="ECO:0000256" key="6">
    <source>
        <dbReference type="SAM" id="MobiDB-lite"/>
    </source>
</evidence>
<evidence type="ECO:0000259" key="8">
    <source>
        <dbReference type="Pfam" id="PF06814"/>
    </source>
</evidence>
<evidence type="ECO:0000313" key="10">
    <source>
        <dbReference type="Proteomes" id="UP000585474"/>
    </source>
</evidence>
<organism evidence="9 10">
    <name type="scientific">Actinidia rufa</name>
    <dbReference type="NCBI Taxonomy" id="165716"/>
    <lineage>
        <taxon>Eukaryota</taxon>
        <taxon>Viridiplantae</taxon>
        <taxon>Streptophyta</taxon>
        <taxon>Embryophyta</taxon>
        <taxon>Tracheophyta</taxon>
        <taxon>Spermatophyta</taxon>
        <taxon>Magnoliopsida</taxon>
        <taxon>eudicotyledons</taxon>
        <taxon>Gunneridae</taxon>
        <taxon>Pentapetalae</taxon>
        <taxon>asterids</taxon>
        <taxon>Ericales</taxon>
        <taxon>Actinidiaceae</taxon>
        <taxon>Actinidia</taxon>
    </lineage>
</organism>
<keyword evidence="5 7" id="KW-0472">Membrane</keyword>
<gene>
    <name evidence="9" type="ORF">Acr_19g0010810</name>
</gene>
<dbReference type="GO" id="GO:0005794">
    <property type="term" value="C:Golgi apparatus"/>
    <property type="evidence" value="ECO:0007669"/>
    <property type="project" value="TreeGrafter"/>
</dbReference>
<dbReference type="PANTHER" id="PTHR21229:SF15">
    <property type="entry name" value="LUNG SEVEN TRANSMEMBRANE RECEPTOR FAMILY PROTEIN"/>
    <property type="match status" value="1"/>
</dbReference>
<keyword evidence="10" id="KW-1185">Reference proteome</keyword>
<sequence length="131" mass="14970">MLAKLDIYRKFTNALAIAVIVSVGWICYELYFKSTDVYNEQWQNAWIIPAFWQVLSLSLLCVICALWAPSQSSMRYAYSDEVSEEFDRDDTLTLIKPSPAPSKDIRSPPKVRSTHEGNEVSNGDLEEDKTE</sequence>
<feature type="domain" description="GOST seven transmembrane" evidence="8">
    <location>
        <begin position="2"/>
        <end position="73"/>
    </location>
</feature>
<evidence type="ECO:0000256" key="2">
    <source>
        <dbReference type="ARBA" id="ARBA00022692"/>
    </source>
</evidence>
<dbReference type="PANTHER" id="PTHR21229">
    <property type="entry name" value="LUNG SEVEN TRANSMEMBRANE RECEPTOR"/>
    <property type="match status" value="1"/>
</dbReference>
<feature type="compositionally biased region" description="Basic and acidic residues" evidence="6">
    <location>
        <begin position="103"/>
        <end position="118"/>
    </location>
</feature>
<evidence type="ECO:0000256" key="1">
    <source>
        <dbReference type="ARBA" id="ARBA00004141"/>
    </source>
</evidence>
<evidence type="ECO:0000313" key="9">
    <source>
        <dbReference type="EMBL" id="GFZ08144.1"/>
    </source>
</evidence>
<feature type="transmembrane region" description="Helical" evidence="7">
    <location>
        <begin position="46"/>
        <end position="68"/>
    </location>
</feature>
<accession>A0A7J0GBH1</accession>
<evidence type="ECO:0000256" key="5">
    <source>
        <dbReference type="ARBA" id="ARBA00023136"/>
    </source>
</evidence>
<evidence type="ECO:0000256" key="4">
    <source>
        <dbReference type="ARBA" id="ARBA00022989"/>
    </source>
</evidence>
<name>A0A7J0GBH1_9ERIC</name>
<comment type="subcellular location">
    <subcellularLocation>
        <location evidence="1">Membrane</location>
        <topology evidence="1">Multi-pass membrane protein</topology>
    </subcellularLocation>
</comment>
<keyword evidence="4 7" id="KW-1133">Transmembrane helix</keyword>
<dbReference type="GO" id="GO:0016020">
    <property type="term" value="C:membrane"/>
    <property type="evidence" value="ECO:0007669"/>
    <property type="project" value="UniProtKB-SubCell"/>
</dbReference>
<proteinExistence type="predicted"/>
<protein>
    <submittedName>
        <fullName evidence="9">Lung seven transmembrane receptor family protein</fullName>
    </submittedName>
</protein>
<keyword evidence="3" id="KW-0732">Signal</keyword>
<dbReference type="OrthoDB" id="19932at2759"/>
<dbReference type="Pfam" id="PF06814">
    <property type="entry name" value="GOST_TM"/>
    <property type="match status" value="1"/>
</dbReference>
<evidence type="ECO:0000256" key="7">
    <source>
        <dbReference type="SAM" id="Phobius"/>
    </source>
</evidence>